<name>A0A0N1JK14_PSEAV</name>
<evidence type="ECO:0000313" key="3">
    <source>
        <dbReference type="EMBL" id="RMU16904.1"/>
    </source>
</evidence>
<dbReference type="PANTHER" id="PTHR38436">
    <property type="entry name" value="POLYKETIDE CYCLASE SNOAL-LIKE DOMAIN"/>
    <property type="match status" value="1"/>
</dbReference>
<protein>
    <recommendedName>
        <fullName evidence="7">Ester cyclase</fullName>
    </recommendedName>
</protein>
<evidence type="ECO:0000313" key="1">
    <source>
        <dbReference type="EMBL" id="KPC16478.1"/>
    </source>
</evidence>
<dbReference type="EMBL" id="LGLK01000058">
    <property type="protein sequence ID" value="KPC16478.1"/>
    <property type="molecule type" value="Genomic_DNA"/>
</dbReference>
<evidence type="ECO:0008006" key="7">
    <source>
        <dbReference type="Google" id="ProtNLM"/>
    </source>
</evidence>
<proteinExistence type="predicted"/>
<reference evidence="2 5" key="2">
    <citation type="submission" date="2015-09" db="EMBL/GenBank/DDBJ databases">
        <title>Genome announcement of multiple Pseudomonas syringae strains.</title>
        <authorList>
            <person name="Thakur S."/>
            <person name="Wang P.W."/>
            <person name="Gong Y."/>
            <person name="Weir B.S."/>
            <person name="Guttman D.S."/>
        </authorList>
    </citation>
    <scope>NUCLEOTIDE SEQUENCE [LARGE SCALE GENOMIC DNA]</scope>
    <source>
        <strain evidence="2 5">ICMP3507</strain>
    </source>
</reference>
<sequence>MNLAEQYRAYIACLNERRWQDLGDFVDDDVQYNGERISVAGYRAMLENDVRIIPDLRFNIDLLVVEASQVAARLIFNCSPQGRFLGLDAHGQRITFSENVFYTFSDGKIVSVWSVIDKAAVERELRGEPAAGSSDRGA</sequence>
<dbReference type="AlphaFoldDB" id="A0A0N1JK14"/>
<reference evidence="3 6" key="4">
    <citation type="submission" date="2018-08" db="EMBL/GenBank/DDBJ databases">
        <title>Recombination of ecologically and evolutionarily significant loci maintains genetic cohesion in the Pseudomonas syringae species complex.</title>
        <authorList>
            <person name="Dillon M."/>
            <person name="Thakur S."/>
            <person name="Almeida R.N.D."/>
            <person name="Weir B.S."/>
            <person name="Guttman D.S."/>
        </authorList>
    </citation>
    <scope>NUCLEOTIDE SEQUENCE [LARGE SCALE GENOMIC DNA]</scope>
    <source>
        <strain evidence="3 6">ICMP 3402</strain>
    </source>
</reference>
<reference evidence="1" key="1">
    <citation type="submission" date="2015-07" db="EMBL/GenBank/DDBJ databases">
        <authorList>
            <person name="O'Brien H.E."/>
            <person name="Thakur S."/>
            <person name="Gong Y."/>
            <person name="Wang P.W."/>
            <person name="Guttman D.S."/>
        </authorList>
    </citation>
    <scope>NUCLEOTIDE SEQUENCE</scope>
    <source>
        <strain evidence="1">107</strain>
    </source>
</reference>
<comment type="caution">
    <text evidence="2">The sequence shown here is derived from an EMBL/GenBank/DDBJ whole genome shotgun (WGS) entry which is preliminary data.</text>
</comment>
<evidence type="ECO:0000313" key="2">
    <source>
        <dbReference type="EMBL" id="KPX72695.1"/>
    </source>
</evidence>
<dbReference type="InterPro" id="IPR009959">
    <property type="entry name" value="Cyclase_SnoaL-like"/>
</dbReference>
<dbReference type="SUPFAM" id="SSF54427">
    <property type="entry name" value="NTF2-like"/>
    <property type="match status" value="1"/>
</dbReference>
<evidence type="ECO:0000313" key="6">
    <source>
        <dbReference type="Proteomes" id="UP000271817"/>
    </source>
</evidence>
<evidence type="ECO:0000313" key="5">
    <source>
        <dbReference type="Proteomes" id="UP000050265"/>
    </source>
</evidence>
<dbReference type="Proteomes" id="UP000050265">
    <property type="component" value="Unassembled WGS sequence"/>
</dbReference>
<dbReference type="GO" id="GO:0030638">
    <property type="term" value="P:polyketide metabolic process"/>
    <property type="evidence" value="ECO:0007669"/>
    <property type="project" value="InterPro"/>
</dbReference>
<dbReference type="PATRIC" id="fig|53707.5.peg.2530"/>
<dbReference type="Proteomes" id="UP000271817">
    <property type="component" value="Unassembled WGS sequence"/>
</dbReference>
<dbReference type="PANTHER" id="PTHR38436:SF1">
    <property type="entry name" value="ESTER CYCLASE"/>
    <property type="match status" value="1"/>
</dbReference>
<dbReference type="EMBL" id="RBTW01000241">
    <property type="protein sequence ID" value="RMU16904.1"/>
    <property type="molecule type" value="Genomic_DNA"/>
</dbReference>
<dbReference type="Pfam" id="PF07366">
    <property type="entry name" value="SnoaL"/>
    <property type="match status" value="1"/>
</dbReference>
<dbReference type="GeneID" id="61868604"/>
<reference evidence="1 4" key="3">
    <citation type="submission" date="2015-10" db="EMBL/GenBank/DDBJ databases">
        <title>Comparative genomics and high-throughput reverse genetic screens identify a new phytobacterial MAMP and an Arabidopsis receptor required for immune elicitation.</title>
        <authorList>
            <person name="Mott G.A."/>
            <person name="Thakur S."/>
            <person name="Wang P.W."/>
            <person name="Desveaux D."/>
            <person name="Guttman D.S."/>
        </authorList>
    </citation>
    <scope>NUCLEOTIDE SEQUENCE [LARGE SCALE GENOMIC DNA]</scope>
    <source>
        <strain evidence="1 4">107</strain>
    </source>
</reference>
<dbReference type="EMBL" id="LJQP01000143">
    <property type="protein sequence ID" value="KPX72695.1"/>
    <property type="molecule type" value="Genomic_DNA"/>
</dbReference>
<dbReference type="Proteomes" id="UP000037943">
    <property type="component" value="Unassembled WGS sequence"/>
</dbReference>
<organism evidence="2 5">
    <name type="scientific">Pseudomonas amygdali pv. lachrymans</name>
    <name type="common">Pseudomonas syringae pv. lachrymans</name>
    <dbReference type="NCBI Taxonomy" id="53707"/>
    <lineage>
        <taxon>Bacteria</taxon>
        <taxon>Pseudomonadati</taxon>
        <taxon>Pseudomonadota</taxon>
        <taxon>Gammaproteobacteria</taxon>
        <taxon>Pseudomonadales</taxon>
        <taxon>Pseudomonadaceae</taxon>
        <taxon>Pseudomonas</taxon>
        <taxon>Pseudomonas amygdali</taxon>
    </lineage>
</organism>
<evidence type="ECO:0000313" key="4">
    <source>
        <dbReference type="Proteomes" id="UP000037943"/>
    </source>
</evidence>
<gene>
    <name evidence="1" type="ORF">AC499_6356</name>
    <name evidence="2" type="ORF">ALO35_03596</name>
    <name evidence="3" type="ORF">ALP33_04080</name>
</gene>
<dbReference type="Gene3D" id="3.10.450.50">
    <property type="match status" value="1"/>
</dbReference>
<keyword evidence="4" id="KW-1185">Reference proteome</keyword>
<accession>A0A0N1JK14</accession>
<dbReference type="RefSeq" id="WP_005743275.1">
    <property type="nucleotide sequence ID" value="NZ_CP020351.1"/>
</dbReference>
<dbReference type="InterPro" id="IPR032710">
    <property type="entry name" value="NTF2-like_dom_sf"/>
</dbReference>